<dbReference type="SUPFAM" id="SSF46565">
    <property type="entry name" value="Chaperone J-domain"/>
    <property type="match status" value="1"/>
</dbReference>
<dbReference type="PROSITE" id="PS51188">
    <property type="entry name" value="ZF_CR"/>
    <property type="match status" value="1"/>
</dbReference>
<dbReference type="EMBL" id="MHMQ01000032">
    <property type="protein sequence ID" value="OGZ29803.1"/>
    <property type="molecule type" value="Genomic_DNA"/>
</dbReference>
<dbReference type="Pfam" id="PF01556">
    <property type="entry name" value="DnaJ_C"/>
    <property type="match status" value="1"/>
</dbReference>
<feature type="binding site" evidence="8">
    <location>
        <position position="171"/>
    </location>
    <ligand>
        <name>Zn(2+)</name>
        <dbReference type="ChEBI" id="CHEBI:29105"/>
        <label>2</label>
    </ligand>
</feature>
<evidence type="ECO:0000256" key="8">
    <source>
        <dbReference type="HAMAP-Rule" id="MF_01152"/>
    </source>
</evidence>
<keyword evidence="8" id="KW-0963">Cytoplasm</keyword>
<gene>
    <name evidence="8" type="primary">dnaJ</name>
    <name evidence="12" type="ORF">A2931_00725</name>
</gene>
<protein>
    <recommendedName>
        <fullName evidence="7 8">Chaperone protein DnaJ</fullName>
    </recommendedName>
</protein>
<comment type="domain">
    <text evidence="8">The J domain is necessary and sufficient to stimulate DnaK ATPase activity. Zinc center 1 plays an important role in the autonomous, DnaK-independent chaperone activity of DnaJ. Zinc center 2 is essential for interaction with DnaK and for DnaJ activity.</text>
</comment>
<organism evidence="12 13">
    <name type="scientific">Candidatus Niyogibacteria bacterium RIFCSPLOWO2_01_FULL_45_48</name>
    <dbReference type="NCBI Taxonomy" id="1801724"/>
    <lineage>
        <taxon>Bacteria</taxon>
        <taxon>Candidatus Niyogiibacteriota</taxon>
    </lineage>
</organism>
<feature type="domain" description="CR-type" evidence="11">
    <location>
        <begin position="141"/>
        <end position="223"/>
    </location>
</feature>
<comment type="subcellular location">
    <subcellularLocation>
        <location evidence="8">Cytoplasm</location>
    </subcellularLocation>
</comment>
<comment type="similarity">
    <text evidence="6 8">Belongs to the DnaJ family.</text>
</comment>
<dbReference type="PANTHER" id="PTHR43096">
    <property type="entry name" value="DNAJ HOMOLOG 1, MITOCHONDRIAL-RELATED"/>
    <property type="match status" value="1"/>
</dbReference>
<dbReference type="InterPro" id="IPR001305">
    <property type="entry name" value="HSP_DnaJ_Cys-rich_dom"/>
</dbReference>
<keyword evidence="5 8" id="KW-0143">Chaperone</keyword>
<dbReference type="GO" id="GO:0008270">
    <property type="term" value="F:zinc ion binding"/>
    <property type="evidence" value="ECO:0007669"/>
    <property type="project" value="UniProtKB-UniRule"/>
</dbReference>
<dbReference type="InterPro" id="IPR008971">
    <property type="entry name" value="HSP40/DnaJ_pept-bd"/>
</dbReference>
<feature type="binding site" evidence="8">
    <location>
        <position position="154"/>
    </location>
    <ligand>
        <name>Zn(2+)</name>
        <dbReference type="ChEBI" id="CHEBI:29105"/>
        <label>1</label>
    </ligand>
</feature>
<evidence type="ECO:0000259" key="10">
    <source>
        <dbReference type="PROSITE" id="PS50076"/>
    </source>
</evidence>
<evidence type="ECO:0000313" key="12">
    <source>
        <dbReference type="EMBL" id="OGZ29803.1"/>
    </source>
</evidence>
<name>A0A1G2EVN7_9BACT</name>
<dbReference type="PROSITE" id="PS50076">
    <property type="entry name" value="DNAJ_2"/>
    <property type="match status" value="1"/>
</dbReference>
<evidence type="ECO:0000256" key="5">
    <source>
        <dbReference type="ARBA" id="ARBA00023186"/>
    </source>
</evidence>
<dbReference type="Gene3D" id="2.60.260.20">
    <property type="entry name" value="Urease metallochaperone UreE, N-terminal domain"/>
    <property type="match status" value="2"/>
</dbReference>
<dbReference type="SUPFAM" id="SSF49493">
    <property type="entry name" value="HSP40/DnaJ peptide-binding domain"/>
    <property type="match status" value="2"/>
</dbReference>
<proteinExistence type="inferred from homology"/>
<reference evidence="12 13" key="1">
    <citation type="journal article" date="2016" name="Nat. Commun.">
        <title>Thousands of microbial genomes shed light on interconnected biogeochemical processes in an aquifer system.</title>
        <authorList>
            <person name="Anantharaman K."/>
            <person name="Brown C.T."/>
            <person name="Hug L.A."/>
            <person name="Sharon I."/>
            <person name="Castelle C.J."/>
            <person name="Probst A.J."/>
            <person name="Thomas B.C."/>
            <person name="Singh A."/>
            <person name="Wilkins M.J."/>
            <person name="Karaoz U."/>
            <person name="Brodie E.L."/>
            <person name="Williams K.H."/>
            <person name="Hubbard S.S."/>
            <person name="Banfield J.F."/>
        </authorList>
    </citation>
    <scope>NUCLEOTIDE SEQUENCE [LARGE SCALE GENOMIC DNA]</scope>
</reference>
<evidence type="ECO:0000256" key="9">
    <source>
        <dbReference type="PROSITE-ProRule" id="PRU00546"/>
    </source>
</evidence>
<dbReference type="NCBIfam" id="TIGR02349">
    <property type="entry name" value="DnaJ_bact"/>
    <property type="match status" value="1"/>
</dbReference>
<evidence type="ECO:0000256" key="3">
    <source>
        <dbReference type="ARBA" id="ARBA00022771"/>
    </source>
</evidence>
<dbReference type="GO" id="GO:0005524">
    <property type="term" value="F:ATP binding"/>
    <property type="evidence" value="ECO:0007669"/>
    <property type="project" value="InterPro"/>
</dbReference>
<dbReference type="SUPFAM" id="SSF57938">
    <property type="entry name" value="DnaJ/Hsp40 cysteine-rich domain"/>
    <property type="match status" value="1"/>
</dbReference>
<keyword evidence="8" id="KW-0235">DNA replication</keyword>
<dbReference type="FunFam" id="2.60.260.20:FF:000005">
    <property type="entry name" value="Chaperone protein dnaJ 1, mitochondrial"/>
    <property type="match status" value="1"/>
</dbReference>
<comment type="function">
    <text evidence="8">Participates actively in the response to hyperosmotic and heat shock by preventing the aggregation of stress-denatured proteins and by disaggregating proteins, also in an autonomous, DnaK-independent fashion. Unfolded proteins bind initially to DnaJ; upon interaction with the DnaJ-bound protein, DnaK hydrolyzes its bound ATP, resulting in the formation of a stable complex. GrpE releases ADP from DnaK; ATP binding to DnaK triggers the release of the substrate protein, thus completing the reaction cycle. Several rounds of ATP-dependent interactions between DnaJ, DnaK and GrpE are required for fully efficient folding. Also involved, together with DnaK and GrpE, in the DNA replication of plasmids through activation of initiation proteins.</text>
</comment>
<feature type="zinc finger region" description="CR-type" evidence="9">
    <location>
        <begin position="141"/>
        <end position="223"/>
    </location>
</feature>
<evidence type="ECO:0000256" key="2">
    <source>
        <dbReference type="ARBA" id="ARBA00022737"/>
    </source>
</evidence>
<dbReference type="CDD" id="cd10719">
    <property type="entry name" value="DnaJ_zf"/>
    <property type="match status" value="1"/>
</dbReference>
<dbReference type="Pfam" id="PF00684">
    <property type="entry name" value="DnaJ_CXXCXGXG"/>
    <property type="match status" value="1"/>
</dbReference>
<dbReference type="GO" id="GO:0031072">
    <property type="term" value="F:heat shock protein binding"/>
    <property type="evidence" value="ECO:0007669"/>
    <property type="project" value="InterPro"/>
</dbReference>
<feature type="binding site" evidence="8">
    <location>
        <position position="174"/>
    </location>
    <ligand>
        <name>Zn(2+)</name>
        <dbReference type="ChEBI" id="CHEBI:29105"/>
        <label>2</label>
    </ligand>
</feature>
<dbReference type="SMART" id="SM00271">
    <property type="entry name" value="DnaJ"/>
    <property type="match status" value="1"/>
</dbReference>
<dbReference type="NCBIfam" id="NF008035">
    <property type="entry name" value="PRK10767.1"/>
    <property type="match status" value="1"/>
</dbReference>
<feature type="repeat" description="CXXCXGXG motif" evidence="8">
    <location>
        <begin position="211"/>
        <end position="218"/>
    </location>
</feature>
<dbReference type="PRINTS" id="PR00625">
    <property type="entry name" value="JDOMAIN"/>
</dbReference>
<evidence type="ECO:0000256" key="1">
    <source>
        <dbReference type="ARBA" id="ARBA00022723"/>
    </source>
</evidence>
<accession>A0A1G2EVN7</accession>
<keyword evidence="3 8" id="KW-0863">Zinc-finger</keyword>
<dbReference type="Gene3D" id="1.10.287.110">
    <property type="entry name" value="DnaJ domain"/>
    <property type="match status" value="1"/>
</dbReference>
<keyword evidence="1 8" id="KW-0479">Metal-binding</keyword>
<keyword evidence="2 8" id="KW-0677">Repeat</keyword>
<dbReference type="GO" id="GO:0009408">
    <property type="term" value="P:response to heat"/>
    <property type="evidence" value="ECO:0007669"/>
    <property type="project" value="InterPro"/>
</dbReference>
<dbReference type="Proteomes" id="UP000177486">
    <property type="component" value="Unassembled WGS sequence"/>
</dbReference>
<dbReference type="GO" id="GO:0042026">
    <property type="term" value="P:protein refolding"/>
    <property type="evidence" value="ECO:0007669"/>
    <property type="project" value="TreeGrafter"/>
</dbReference>
<dbReference type="InterPro" id="IPR012724">
    <property type="entry name" value="DnaJ"/>
</dbReference>
<dbReference type="GO" id="GO:0006260">
    <property type="term" value="P:DNA replication"/>
    <property type="evidence" value="ECO:0007669"/>
    <property type="project" value="UniProtKB-KW"/>
</dbReference>
<feature type="binding site" evidence="8">
    <location>
        <position position="157"/>
    </location>
    <ligand>
        <name>Zn(2+)</name>
        <dbReference type="ChEBI" id="CHEBI:29105"/>
        <label>1</label>
    </ligand>
</feature>
<feature type="repeat" description="CXXCXGXG motif" evidence="8">
    <location>
        <begin position="171"/>
        <end position="178"/>
    </location>
</feature>
<comment type="subunit">
    <text evidence="8">Homodimer.</text>
</comment>
<dbReference type="GO" id="GO:0005737">
    <property type="term" value="C:cytoplasm"/>
    <property type="evidence" value="ECO:0007669"/>
    <property type="project" value="UniProtKB-SubCell"/>
</dbReference>
<sequence>MSDYYTILGVEKNASKEEIKRAYRKLAHKYHPDKSGGSDTEFKRINEAYYVLGDDKRKAEYDRFGTFSGGRGGFAGQGDFGFEEMWKNFGGSGGFSFGGGDFTDIFESLFGVGFEGSARQSKRGRDISIEIMIPFSEAVFGTTRKILLNKRATCEECKGSGATGASKTEKCETCSGSGTVRESRRSIFGVFTSLSECPKCKGRGEVIKNPCKACKGEGVLRRENEVEISIPAGINNGEMLRLTGEGEAKRGGAAGDLYVKIHVEPHRLFAREGHDLISEIEVSLTDALLGAQKQIEALDGKIKIEIPQGVDSGDMLRVRGRGVPKERSGRGDLLFKVKIKNPKKLSRKARELIEELKKEGL</sequence>
<dbReference type="PANTHER" id="PTHR43096:SF10">
    <property type="entry name" value="CHAPERONE PROTEIN DNAJ A6, CHLOROPLASTIC"/>
    <property type="match status" value="1"/>
</dbReference>
<dbReference type="InterPro" id="IPR002939">
    <property type="entry name" value="DnaJ_C"/>
</dbReference>
<dbReference type="CDD" id="cd10747">
    <property type="entry name" value="DnaJ_C"/>
    <property type="match status" value="1"/>
</dbReference>
<feature type="binding site" evidence="8">
    <location>
        <position position="200"/>
    </location>
    <ligand>
        <name>Zn(2+)</name>
        <dbReference type="ChEBI" id="CHEBI:29105"/>
        <label>2</label>
    </ligand>
</feature>
<dbReference type="InterPro" id="IPR036869">
    <property type="entry name" value="J_dom_sf"/>
</dbReference>
<evidence type="ECO:0000256" key="6">
    <source>
        <dbReference type="ARBA" id="ARBA00061004"/>
    </source>
</evidence>
<keyword evidence="4 8" id="KW-0862">Zinc</keyword>
<evidence type="ECO:0000259" key="11">
    <source>
        <dbReference type="PROSITE" id="PS51188"/>
    </source>
</evidence>
<dbReference type="HAMAP" id="MF_01152">
    <property type="entry name" value="DnaJ"/>
    <property type="match status" value="1"/>
</dbReference>
<evidence type="ECO:0000313" key="13">
    <source>
        <dbReference type="Proteomes" id="UP000177486"/>
    </source>
</evidence>
<dbReference type="InterPro" id="IPR001623">
    <property type="entry name" value="DnaJ_domain"/>
</dbReference>
<keyword evidence="8" id="KW-0346">Stress response</keyword>
<dbReference type="CDD" id="cd06257">
    <property type="entry name" value="DnaJ"/>
    <property type="match status" value="1"/>
</dbReference>
<feature type="binding site" evidence="8">
    <location>
        <position position="211"/>
    </location>
    <ligand>
        <name>Zn(2+)</name>
        <dbReference type="ChEBI" id="CHEBI:29105"/>
        <label>1</label>
    </ligand>
</feature>
<dbReference type="GO" id="GO:0051082">
    <property type="term" value="F:unfolded protein binding"/>
    <property type="evidence" value="ECO:0007669"/>
    <property type="project" value="UniProtKB-UniRule"/>
</dbReference>
<feature type="repeat" description="CXXCXGXG motif" evidence="8">
    <location>
        <begin position="154"/>
        <end position="161"/>
    </location>
</feature>
<comment type="cofactor">
    <cofactor evidence="8">
        <name>Zn(2+)</name>
        <dbReference type="ChEBI" id="CHEBI:29105"/>
    </cofactor>
    <text evidence="8">Binds 2 Zn(2+) ions per monomer.</text>
</comment>
<feature type="domain" description="J" evidence="10">
    <location>
        <begin position="3"/>
        <end position="65"/>
    </location>
</feature>
<feature type="repeat" description="CXXCXGXG motif" evidence="8">
    <location>
        <begin position="197"/>
        <end position="204"/>
    </location>
</feature>
<dbReference type="FunFam" id="2.10.230.10:FF:000002">
    <property type="entry name" value="Molecular chaperone DnaJ"/>
    <property type="match status" value="1"/>
</dbReference>
<dbReference type="Pfam" id="PF00226">
    <property type="entry name" value="DnaJ"/>
    <property type="match status" value="1"/>
</dbReference>
<feature type="binding site" evidence="8">
    <location>
        <position position="197"/>
    </location>
    <ligand>
        <name>Zn(2+)</name>
        <dbReference type="ChEBI" id="CHEBI:29105"/>
        <label>2</label>
    </ligand>
</feature>
<feature type="binding site" evidence="8">
    <location>
        <position position="214"/>
    </location>
    <ligand>
        <name>Zn(2+)</name>
        <dbReference type="ChEBI" id="CHEBI:29105"/>
        <label>1</label>
    </ligand>
</feature>
<dbReference type="InterPro" id="IPR036410">
    <property type="entry name" value="HSP_DnaJ_Cys-rich_dom_sf"/>
</dbReference>
<dbReference type="AlphaFoldDB" id="A0A1G2EVN7"/>
<dbReference type="Gene3D" id="2.10.230.10">
    <property type="entry name" value="Heat shock protein DnaJ, cysteine-rich domain"/>
    <property type="match status" value="1"/>
</dbReference>
<comment type="caution">
    <text evidence="12">The sequence shown here is derived from an EMBL/GenBank/DDBJ whole genome shotgun (WGS) entry which is preliminary data.</text>
</comment>
<evidence type="ECO:0000256" key="4">
    <source>
        <dbReference type="ARBA" id="ARBA00022833"/>
    </source>
</evidence>
<evidence type="ECO:0000256" key="7">
    <source>
        <dbReference type="ARBA" id="ARBA00067609"/>
    </source>
</evidence>